<feature type="compositionally biased region" description="Low complexity" evidence="1">
    <location>
        <begin position="347"/>
        <end position="359"/>
    </location>
</feature>
<dbReference type="PANTHER" id="PTHR31323">
    <property type="entry name" value="MECHANOSENSITIVE ION CHANNEL PROTEIN MSY2"/>
    <property type="match status" value="1"/>
</dbReference>
<reference evidence="2 3" key="1">
    <citation type="submission" date="2019-01" db="EMBL/GenBank/DDBJ databases">
        <authorList>
            <person name="Ferrante I. M."/>
        </authorList>
    </citation>
    <scope>NUCLEOTIDE SEQUENCE [LARGE SCALE GENOMIC DNA]</scope>
    <source>
        <strain evidence="2 3">B856</strain>
    </source>
</reference>
<dbReference type="GO" id="GO:0006874">
    <property type="term" value="P:intracellular calcium ion homeostasis"/>
    <property type="evidence" value="ECO:0007669"/>
    <property type="project" value="TreeGrafter"/>
</dbReference>
<feature type="compositionally biased region" description="Low complexity" evidence="1">
    <location>
        <begin position="434"/>
        <end position="447"/>
    </location>
</feature>
<evidence type="ECO:0000313" key="3">
    <source>
        <dbReference type="Proteomes" id="UP000291116"/>
    </source>
</evidence>
<name>A0A448YXY6_9STRA</name>
<feature type="compositionally biased region" description="Low complexity" evidence="1">
    <location>
        <begin position="394"/>
        <end position="407"/>
    </location>
</feature>
<feature type="region of interest" description="Disordered" evidence="1">
    <location>
        <begin position="1"/>
        <end position="128"/>
    </location>
</feature>
<evidence type="ECO:0000313" key="2">
    <source>
        <dbReference type="EMBL" id="VEU34615.1"/>
    </source>
</evidence>
<proteinExistence type="predicted"/>
<feature type="region of interest" description="Disordered" evidence="1">
    <location>
        <begin position="159"/>
        <end position="184"/>
    </location>
</feature>
<feature type="compositionally biased region" description="Acidic residues" evidence="1">
    <location>
        <begin position="104"/>
        <end position="123"/>
    </location>
</feature>
<dbReference type="EMBL" id="CAACVS010000034">
    <property type="protein sequence ID" value="VEU34615.1"/>
    <property type="molecule type" value="Genomic_DNA"/>
</dbReference>
<dbReference type="GO" id="GO:0005262">
    <property type="term" value="F:calcium channel activity"/>
    <property type="evidence" value="ECO:0007669"/>
    <property type="project" value="TreeGrafter"/>
</dbReference>
<dbReference type="AlphaFoldDB" id="A0A448YXY6"/>
<accession>A0A448YXY6</accession>
<dbReference type="Proteomes" id="UP000291116">
    <property type="component" value="Unassembled WGS sequence"/>
</dbReference>
<evidence type="ECO:0000256" key="1">
    <source>
        <dbReference type="SAM" id="MobiDB-lite"/>
    </source>
</evidence>
<sequence>MNHDGPASNGTNERDHVAGGVERSEDSGASAAHPEREAVPSEEDTPGAAGDGSLDEPAPRKPGAADGPPPGESNPPGGRPGGASDEKPPVAAANGADADRGDEANNDDDDENENNDENNDDDGDNGRRLIGKKVRTAFGPGTVLDYRRRDGVYVVRVPNGDAGGSATLYTPQAPDPEPESPPEAASQLNVAYQALEKMRRLNLDVRCHELGIPSHEIDHEMCTACLLIQRGATKSHFPRLQKLVDSAHSVDVQEQFPRLHGLFHSSATAPTPNDEELREQFPIIHGLFGSVSSSASSRGLASRVSASLQAGAARAGASATDGSDASNGNEEATEHGASAAAGHAKNPTAASEEAAAAPAAHPPPPDRRETTGGPSKSFPRIRKLWGSIQSLPQPAGIQAPPAPVAAGPTGGAGPRPPAPPASAAKGPASGGPGLSSSSNSMSSSGASFPRIRGLLNSSVTTSIFGDNQVKEDGSAADPGILIKGIGSSQASIDSGRPTPTKSDKPIALPRIQRLINKRTQANTNPCLICASPSCPSHSSASFRKEGITLCLKCERLFELEFIVDCVSQSDPVKRSESIDYMIDCYDRCMLLLKYSKQFAKHIAASLEDQKGKQDKIGLASSSVGVLSGVLGIAAAASILTPAGPPLLIASLFFGGGATTVQTGTEAINYFSEPRKLADRITALHGMALSILRVTSTLRDAMLRDHIRTDVYEAEPGSAHLRNQVMESYEKNKNAVVIGSNVGRSLTLGGLAGAEAGAVGAVAAGAAGEMTVVGTAAAGASAAGAGASAAAGAGAAGARGATAFSRAGTAAARTVRFARFAGGALSAAVLVMEANAIHSTLKSINDGSQCDKADRLRQVLAEIDSFPSTEELDDECQAYLNAMKARPRPPVEVAVASDDSARNDEIPEAECQEVGHELCAPGVVIVDAANPGAEEVELPAAVPVPVPPVRSSLLGGSSLFQRIQSRREERQSLASSVADEVVAVAVDDARSEEASFSLIL</sequence>
<gene>
    <name evidence="2" type="ORF">PSNMU_V1.4_AUG-EV-PASAV3_0013280</name>
</gene>
<feature type="compositionally biased region" description="Low complexity" evidence="1">
    <location>
        <begin position="316"/>
        <end position="328"/>
    </location>
</feature>
<organism evidence="2 3">
    <name type="scientific">Pseudo-nitzschia multistriata</name>
    <dbReference type="NCBI Taxonomy" id="183589"/>
    <lineage>
        <taxon>Eukaryota</taxon>
        <taxon>Sar</taxon>
        <taxon>Stramenopiles</taxon>
        <taxon>Ochrophyta</taxon>
        <taxon>Bacillariophyta</taxon>
        <taxon>Bacillariophyceae</taxon>
        <taxon>Bacillariophycidae</taxon>
        <taxon>Bacillariales</taxon>
        <taxon>Bacillariaceae</taxon>
        <taxon>Pseudo-nitzschia</taxon>
    </lineage>
</organism>
<dbReference type="PANTHER" id="PTHR31323:SF1">
    <property type="entry name" value="MECHANOSENSITIVE ION CHANNEL PROTEIN"/>
    <property type="match status" value="1"/>
</dbReference>
<keyword evidence="3" id="KW-1185">Reference proteome</keyword>
<protein>
    <submittedName>
        <fullName evidence="2">Uncharacterized protein</fullName>
    </submittedName>
</protein>
<feature type="region of interest" description="Disordered" evidence="1">
    <location>
        <begin position="391"/>
        <end position="447"/>
    </location>
</feature>
<feature type="region of interest" description="Disordered" evidence="1">
    <location>
        <begin position="316"/>
        <end position="379"/>
    </location>
</feature>
<dbReference type="OrthoDB" id="49496at2759"/>
<feature type="compositionally biased region" description="Basic and acidic residues" evidence="1">
    <location>
        <begin position="12"/>
        <end position="26"/>
    </location>
</feature>